<evidence type="ECO:0000256" key="2">
    <source>
        <dbReference type="ARBA" id="ARBA00023015"/>
    </source>
</evidence>
<dbReference type="InterPro" id="IPR009071">
    <property type="entry name" value="HMG_box_dom"/>
</dbReference>
<keyword evidence="4" id="KW-0804">Transcription</keyword>
<dbReference type="InterPro" id="IPR050917">
    <property type="entry name" value="SOX_TF"/>
</dbReference>
<feature type="region of interest" description="Disordered" evidence="7">
    <location>
        <begin position="635"/>
        <end position="659"/>
    </location>
</feature>
<dbReference type="InterPro" id="IPR036910">
    <property type="entry name" value="HMG_box_dom_sf"/>
</dbReference>
<evidence type="ECO:0000256" key="5">
    <source>
        <dbReference type="ARBA" id="ARBA00023242"/>
    </source>
</evidence>
<feature type="compositionally biased region" description="Low complexity" evidence="7">
    <location>
        <begin position="282"/>
        <end position="293"/>
    </location>
</feature>
<dbReference type="PROSITE" id="PS50118">
    <property type="entry name" value="HMG_BOX_2"/>
    <property type="match status" value="1"/>
</dbReference>
<dbReference type="GO" id="GO:0005634">
    <property type="term" value="C:nucleus"/>
    <property type="evidence" value="ECO:0007669"/>
    <property type="project" value="UniProtKB-SubCell"/>
</dbReference>
<feature type="compositionally biased region" description="Basic and acidic residues" evidence="7">
    <location>
        <begin position="120"/>
        <end position="130"/>
    </location>
</feature>
<proteinExistence type="predicted"/>
<feature type="region of interest" description="Disordered" evidence="7">
    <location>
        <begin position="120"/>
        <end position="140"/>
    </location>
</feature>
<evidence type="ECO:0000256" key="6">
    <source>
        <dbReference type="PROSITE-ProRule" id="PRU00267"/>
    </source>
</evidence>
<dbReference type="Gene3D" id="1.10.30.10">
    <property type="entry name" value="High mobility group box domain"/>
    <property type="match status" value="1"/>
</dbReference>
<dbReference type="STRING" id="37001.A0A1A9WZ10"/>
<evidence type="ECO:0000256" key="3">
    <source>
        <dbReference type="ARBA" id="ARBA00023125"/>
    </source>
</evidence>
<reference evidence="10" key="1">
    <citation type="submission" date="2014-03" db="EMBL/GenBank/DDBJ databases">
        <authorList>
            <person name="Aksoy S."/>
            <person name="Warren W."/>
            <person name="Wilson R.K."/>
        </authorList>
    </citation>
    <scope>NUCLEOTIDE SEQUENCE [LARGE SCALE GENOMIC DNA]</scope>
    <source>
        <strain evidence="10">IAEA</strain>
    </source>
</reference>
<dbReference type="SMART" id="SM00398">
    <property type="entry name" value="HMG"/>
    <property type="match status" value="1"/>
</dbReference>
<dbReference type="SUPFAM" id="SSF47095">
    <property type="entry name" value="HMG-box"/>
    <property type="match status" value="1"/>
</dbReference>
<evidence type="ECO:0000313" key="10">
    <source>
        <dbReference type="Proteomes" id="UP000091820"/>
    </source>
</evidence>
<keyword evidence="10" id="KW-1185">Reference proteome</keyword>
<evidence type="ECO:0000259" key="8">
    <source>
        <dbReference type="PROSITE" id="PS50118"/>
    </source>
</evidence>
<evidence type="ECO:0000256" key="7">
    <source>
        <dbReference type="SAM" id="MobiDB-lite"/>
    </source>
</evidence>
<feature type="region of interest" description="Disordered" evidence="7">
    <location>
        <begin position="281"/>
        <end position="306"/>
    </location>
</feature>
<dbReference type="GO" id="GO:0000981">
    <property type="term" value="F:DNA-binding transcription factor activity, RNA polymerase II-specific"/>
    <property type="evidence" value="ECO:0007669"/>
    <property type="project" value="TreeGrafter"/>
</dbReference>
<comment type="subcellular location">
    <subcellularLocation>
        <location evidence="1">Nucleus</location>
    </subcellularLocation>
</comment>
<dbReference type="PANTHER" id="PTHR45803:SF5">
    <property type="entry name" value="SOX100B"/>
    <property type="match status" value="1"/>
</dbReference>
<protein>
    <recommendedName>
        <fullName evidence="8">HMG box domain-containing protein</fullName>
    </recommendedName>
</protein>
<dbReference type="AlphaFoldDB" id="A0A1A9WZ10"/>
<evidence type="ECO:0000256" key="1">
    <source>
        <dbReference type="ARBA" id="ARBA00004123"/>
    </source>
</evidence>
<dbReference type="CDD" id="cd22031">
    <property type="entry name" value="HMG-box_SoxE"/>
    <property type="match status" value="1"/>
</dbReference>
<dbReference type="EnsemblMetazoa" id="GBRI037845-RA">
    <property type="protein sequence ID" value="GBRI037845-PA"/>
    <property type="gene ID" value="GBRI037845"/>
</dbReference>
<dbReference type="GO" id="GO:0000978">
    <property type="term" value="F:RNA polymerase II cis-regulatory region sequence-specific DNA binding"/>
    <property type="evidence" value="ECO:0007669"/>
    <property type="project" value="TreeGrafter"/>
</dbReference>
<dbReference type="Pfam" id="PF00505">
    <property type="entry name" value="HMG_box"/>
    <property type="match status" value="1"/>
</dbReference>
<sequence>MVATDFVYHLISDWRNHEPQASVLPFVETHKLPRTSININLDSQKLKAEVKQPSDRKKDHIKRPMNAFMVWAQAARRVMSQQHPHLQNSELSKSLGKLWKNLKDSDKQPFMDVAEKLRKTHKQEHPDYKYQPRRKKGRTLVSTTTIQCNSGTKSNLSPQNAITATVTENASIVEDKCNNSANARTRTADSHFLAHRLNGKQQRQQMQLQQQMNRNTNILHAEISALNNETLMENLSTACKATLPTQNHDLHDVLMALPKCGNSESLDSTVKRCDYAGRRLDSPCSTTSSLPSTGASATDGQPLTPPATPYARSLLGQTSVGRIHMPQIADSSIAEYNLLNIEGREFITLDDCQFGSSMTASSERLTDELPSYSMQFSANRSYMPQNSLEFQTYGSSCGYALPSASSSVVFSNVECGSSPTSHTIEPINYFNMPSPLIKSSERVGVHKTAEDGNDYLAPMAASLPTTTTTHDEDIDVDIDEQYFIEQITNSNHIEHRNIPTTEKMLNVIPPNVSTNAMTTLASTLSTSGSPNITNSTKSTLQHKIQHNTHMLPSSQTTVQAAGLMETSLTSSSKCSIANHTQIAAPSHSNDDFNCLYSISQHAHAALTATTKTTATTNTLSAHQQQQLCSMYGMEGQQRQRYEHHSHHEQKLQQQEHQPIINVPGPVTVRKVSPSHSQSICYSSTQQVLWNSYVQP</sequence>
<keyword evidence="5 6" id="KW-0539">Nucleus</keyword>
<accession>A0A1A9WZ10</accession>
<name>A0A1A9WZ10_9MUSC</name>
<evidence type="ECO:0000256" key="4">
    <source>
        <dbReference type="ARBA" id="ARBA00023163"/>
    </source>
</evidence>
<dbReference type="PANTHER" id="PTHR45803">
    <property type="entry name" value="SOX100B"/>
    <property type="match status" value="1"/>
</dbReference>
<feature type="DNA-binding region" description="HMG box" evidence="6">
    <location>
        <begin position="61"/>
        <end position="129"/>
    </location>
</feature>
<reference evidence="9" key="2">
    <citation type="submission" date="2020-05" db="UniProtKB">
        <authorList>
            <consortium name="EnsemblMetazoa"/>
        </authorList>
    </citation>
    <scope>IDENTIFICATION</scope>
    <source>
        <strain evidence="9">IAEA</strain>
    </source>
</reference>
<keyword evidence="2" id="KW-0805">Transcription regulation</keyword>
<keyword evidence="3 6" id="KW-0238">DNA-binding</keyword>
<dbReference type="FunFam" id="1.10.30.10:FF:000051">
    <property type="entry name" value="Transcription factor Sox-10"/>
    <property type="match status" value="1"/>
</dbReference>
<evidence type="ECO:0000313" key="9">
    <source>
        <dbReference type="EnsemblMetazoa" id="GBRI037845-PA"/>
    </source>
</evidence>
<feature type="domain" description="HMG box" evidence="8">
    <location>
        <begin position="61"/>
        <end position="129"/>
    </location>
</feature>
<dbReference type="VEuPathDB" id="VectorBase:GBRI037845"/>
<organism evidence="9 10">
    <name type="scientific">Glossina brevipalpis</name>
    <dbReference type="NCBI Taxonomy" id="37001"/>
    <lineage>
        <taxon>Eukaryota</taxon>
        <taxon>Metazoa</taxon>
        <taxon>Ecdysozoa</taxon>
        <taxon>Arthropoda</taxon>
        <taxon>Hexapoda</taxon>
        <taxon>Insecta</taxon>
        <taxon>Pterygota</taxon>
        <taxon>Neoptera</taxon>
        <taxon>Endopterygota</taxon>
        <taxon>Diptera</taxon>
        <taxon>Brachycera</taxon>
        <taxon>Muscomorpha</taxon>
        <taxon>Hippoboscoidea</taxon>
        <taxon>Glossinidae</taxon>
        <taxon>Glossina</taxon>
    </lineage>
</organism>
<dbReference type="Proteomes" id="UP000091820">
    <property type="component" value="Unassembled WGS sequence"/>
</dbReference>